<keyword evidence="3" id="KW-1185">Reference proteome</keyword>
<dbReference type="PROSITE" id="PS51186">
    <property type="entry name" value="GNAT"/>
    <property type="match status" value="1"/>
</dbReference>
<dbReference type="InterPro" id="IPR016181">
    <property type="entry name" value="Acyl_CoA_acyltransferase"/>
</dbReference>
<dbReference type="EMBL" id="CP098023">
    <property type="protein sequence ID" value="WKD49658.1"/>
    <property type="molecule type" value="Genomic_DNA"/>
</dbReference>
<dbReference type="Pfam" id="PF00583">
    <property type="entry name" value="Acetyltransf_1"/>
    <property type="match status" value="1"/>
</dbReference>
<gene>
    <name evidence="2" type="ORF">M8T91_17485</name>
</gene>
<name>A0ABY9E9I0_9GAMM</name>
<dbReference type="Gene3D" id="3.40.630.30">
    <property type="match status" value="1"/>
</dbReference>
<evidence type="ECO:0000313" key="3">
    <source>
        <dbReference type="Proteomes" id="UP001321520"/>
    </source>
</evidence>
<protein>
    <submittedName>
        <fullName evidence="2">GNAT family N-acetyltransferase</fullName>
    </submittedName>
</protein>
<organism evidence="2 3">
    <name type="scientific">Microbulbifer spongiae</name>
    <dbReference type="NCBI Taxonomy" id="2944933"/>
    <lineage>
        <taxon>Bacteria</taxon>
        <taxon>Pseudomonadati</taxon>
        <taxon>Pseudomonadota</taxon>
        <taxon>Gammaproteobacteria</taxon>
        <taxon>Cellvibrionales</taxon>
        <taxon>Microbulbiferaceae</taxon>
        <taxon>Microbulbifer</taxon>
    </lineage>
</organism>
<sequence length="147" mass="15831">MAFFESEWPAHYGPSGPGDALADLQSYAGKHELPIGLVAYVNGVPSGFMALKQESIAVRPELGPWAAAGYVVPNMRGRGLGSQLLAGIETTAANIGASKLYSGTSKAHNLLLRAGWAKREMMAYDGEIVTIYSKQLSKIDQRGYHYQ</sequence>
<dbReference type="RefSeq" id="WP_301415510.1">
    <property type="nucleotide sequence ID" value="NZ_CP098023.1"/>
</dbReference>
<evidence type="ECO:0000259" key="1">
    <source>
        <dbReference type="PROSITE" id="PS51186"/>
    </source>
</evidence>
<dbReference type="SUPFAM" id="SSF55729">
    <property type="entry name" value="Acyl-CoA N-acyltransferases (Nat)"/>
    <property type="match status" value="1"/>
</dbReference>
<dbReference type="CDD" id="cd04301">
    <property type="entry name" value="NAT_SF"/>
    <property type="match status" value="1"/>
</dbReference>
<evidence type="ECO:0000313" key="2">
    <source>
        <dbReference type="EMBL" id="WKD49658.1"/>
    </source>
</evidence>
<dbReference type="InterPro" id="IPR000182">
    <property type="entry name" value="GNAT_dom"/>
</dbReference>
<feature type="domain" description="N-acetyltransferase" evidence="1">
    <location>
        <begin position="1"/>
        <end position="137"/>
    </location>
</feature>
<proteinExistence type="predicted"/>
<dbReference type="Proteomes" id="UP001321520">
    <property type="component" value="Chromosome"/>
</dbReference>
<accession>A0ABY9E9I0</accession>
<reference evidence="2 3" key="1">
    <citation type="submission" date="2022-05" db="EMBL/GenBank/DDBJ databases">
        <title>Microbulbifer sp. nov., isolated from sponge.</title>
        <authorList>
            <person name="Gao L."/>
        </authorList>
    </citation>
    <scope>NUCLEOTIDE SEQUENCE [LARGE SCALE GENOMIC DNA]</scope>
    <source>
        <strain evidence="2 3">MI-G</strain>
    </source>
</reference>